<dbReference type="RefSeq" id="WP_067774027.1">
    <property type="nucleotide sequence ID" value="NZ_LIGX01000017.1"/>
</dbReference>
<feature type="domain" description="N-acetyltransferase" evidence="3">
    <location>
        <begin position="5"/>
        <end position="166"/>
    </location>
</feature>
<accession>A0A1C7PDJ9</accession>
<dbReference type="PATRIC" id="fig|1679444.3.peg.2352"/>
<dbReference type="GO" id="GO:0016747">
    <property type="term" value="F:acyltransferase activity, transferring groups other than amino-acyl groups"/>
    <property type="evidence" value="ECO:0007669"/>
    <property type="project" value="InterPro"/>
</dbReference>
<dbReference type="STRING" id="1679444.PYTT_1087"/>
<keyword evidence="5" id="KW-1185">Reference proteome</keyword>
<dbReference type="SUPFAM" id="SSF55729">
    <property type="entry name" value="Acyl-CoA N-acyltransferases (Nat)"/>
    <property type="match status" value="1"/>
</dbReference>
<protein>
    <submittedName>
        <fullName evidence="4">Acyl-coa n-acyltransferase</fullName>
    </submittedName>
</protein>
<dbReference type="CDD" id="cd04301">
    <property type="entry name" value="NAT_SF"/>
    <property type="match status" value="1"/>
</dbReference>
<dbReference type="PROSITE" id="PS51186">
    <property type="entry name" value="GNAT"/>
    <property type="match status" value="1"/>
</dbReference>
<evidence type="ECO:0000256" key="2">
    <source>
        <dbReference type="ARBA" id="ARBA00023315"/>
    </source>
</evidence>
<dbReference type="PANTHER" id="PTHR43072">
    <property type="entry name" value="N-ACETYLTRANSFERASE"/>
    <property type="match status" value="1"/>
</dbReference>
<dbReference type="Gene3D" id="3.40.630.30">
    <property type="match status" value="1"/>
</dbReference>
<dbReference type="PANTHER" id="PTHR43072:SF23">
    <property type="entry name" value="UPF0039 PROTEIN C11D3.02C"/>
    <property type="match status" value="1"/>
</dbReference>
<dbReference type="AlphaFoldDB" id="A0A1C7PDJ9"/>
<keyword evidence="2 4" id="KW-0012">Acyltransferase</keyword>
<evidence type="ECO:0000313" key="5">
    <source>
        <dbReference type="Proteomes" id="UP000176204"/>
    </source>
</evidence>
<proteinExistence type="predicted"/>
<dbReference type="Proteomes" id="UP000176204">
    <property type="component" value="Chromosome I"/>
</dbReference>
<dbReference type="InterPro" id="IPR016181">
    <property type="entry name" value="Acyl_CoA_acyltransferase"/>
</dbReference>
<reference evidence="5" key="1">
    <citation type="submission" date="2016-09" db="EMBL/GenBank/DDBJ databases">
        <authorList>
            <person name="Koehorst J."/>
        </authorList>
    </citation>
    <scope>NUCLEOTIDE SEQUENCE [LARGE SCALE GENOMIC DNA]</scope>
</reference>
<evidence type="ECO:0000313" key="4">
    <source>
        <dbReference type="EMBL" id="SEH83376.1"/>
    </source>
</evidence>
<dbReference type="EMBL" id="LT629973">
    <property type="protein sequence ID" value="SEH83376.1"/>
    <property type="molecule type" value="Genomic_DNA"/>
</dbReference>
<name>A0A1C7PDJ9_9BACT</name>
<dbReference type="OrthoDB" id="9798006at2"/>
<sequence length="187" mass="21153">MNNTISIRTATVEDAAHTLAIYTPYVTDTDITFDTEIPSLDEWIGRMRNTLARHPYLIAFVEGRAAGYAYASPFRHKAAYDWSVETTIYLSSEHRAQGIGRQLHDALEQLLRAQGVTNLNACITYPNPASIAFHQRMGYAQNAYFTRCGYKLGRWLDVVWMEKHIAPHTVPPPVFIPYAQLPPAARL</sequence>
<dbReference type="Pfam" id="PF13420">
    <property type="entry name" value="Acetyltransf_4"/>
    <property type="match status" value="1"/>
</dbReference>
<evidence type="ECO:0000259" key="3">
    <source>
        <dbReference type="PROSITE" id="PS51186"/>
    </source>
</evidence>
<keyword evidence="1 4" id="KW-0808">Transferase</keyword>
<evidence type="ECO:0000256" key="1">
    <source>
        <dbReference type="ARBA" id="ARBA00022679"/>
    </source>
</evidence>
<dbReference type="KEGG" id="agl:PYTT_1087"/>
<dbReference type="InterPro" id="IPR000182">
    <property type="entry name" value="GNAT_dom"/>
</dbReference>
<organism evidence="4 5">
    <name type="scientific">Akkermansia glycaniphila</name>
    <dbReference type="NCBI Taxonomy" id="1679444"/>
    <lineage>
        <taxon>Bacteria</taxon>
        <taxon>Pseudomonadati</taxon>
        <taxon>Verrucomicrobiota</taxon>
        <taxon>Verrucomicrobiia</taxon>
        <taxon>Verrucomicrobiales</taxon>
        <taxon>Akkermansiaceae</taxon>
        <taxon>Akkermansia</taxon>
    </lineage>
</organism>
<gene>
    <name evidence="4" type="ORF">PYTT_1087</name>
</gene>